<dbReference type="Gene3D" id="1.10.506.10">
    <property type="entry name" value="GTPase Activation - p120gap, domain 1"/>
    <property type="match status" value="1"/>
</dbReference>
<evidence type="ECO:0000256" key="1">
    <source>
        <dbReference type="ARBA" id="ARBA00022468"/>
    </source>
</evidence>
<feature type="region of interest" description="Disordered" evidence="3">
    <location>
        <begin position="571"/>
        <end position="602"/>
    </location>
</feature>
<evidence type="ECO:0000256" key="2">
    <source>
        <dbReference type="SAM" id="Coils"/>
    </source>
</evidence>
<feature type="domain" description="Ras-GAP" evidence="4">
    <location>
        <begin position="1"/>
        <end position="171"/>
    </location>
</feature>
<dbReference type="PANTHER" id="PTHR10194:SF60">
    <property type="entry name" value="RAS GTPASE-ACTIVATING PROTEIN RASKOL"/>
    <property type="match status" value="1"/>
</dbReference>
<feature type="compositionally biased region" description="Low complexity" evidence="3">
    <location>
        <begin position="590"/>
        <end position="602"/>
    </location>
</feature>
<evidence type="ECO:0000256" key="3">
    <source>
        <dbReference type="SAM" id="MobiDB-lite"/>
    </source>
</evidence>
<evidence type="ECO:0000313" key="6">
    <source>
        <dbReference type="Proteomes" id="UP000728185"/>
    </source>
</evidence>
<keyword evidence="2" id="KW-0175">Coiled coil</keyword>
<organism evidence="5 6">
    <name type="scientific">Fasciolopsis buskii</name>
    <dbReference type="NCBI Taxonomy" id="27845"/>
    <lineage>
        <taxon>Eukaryota</taxon>
        <taxon>Metazoa</taxon>
        <taxon>Spiralia</taxon>
        <taxon>Lophotrochozoa</taxon>
        <taxon>Platyhelminthes</taxon>
        <taxon>Trematoda</taxon>
        <taxon>Digenea</taxon>
        <taxon>Plagiorchiida</taxon>
        <taxon>Echinostomata</taxon>
        <taxon>Echinostomatoidea</taxon>
        <taxon>Fasciolidae</taxon>
        <taxon>Fasciolopsis</taxon>
    </lineage>
</organism>
<dbReference type="GO" id="GO:0005096">
    <property type="term" value="F:GTPase activator activity"/>
    <property type="evidence" value="ECO:0007669"/>
    <property type="project" value="UniProtKB-KW"/>
</dbReference>
<evidence type="ECO:0000259" key="4">
    <source>
        <dbReference type="PROSITE" id="PS50018"/>
    </source>
</evidence>
<dbReference type="PROSITE" id="PS50018">
    <property type="entry name" value="RAS_GTPASE_ACTIV_2"/>
    <property type="match status" value="1"/>
</dbReference>
<feature type="coiled-coil region" evidence="2">
    <location>
        <begin position="519"/>
        <end position="571"/>
    </location>
</feature>
<feature type="compositionally biased region" description="Low complexity" evidence="3">
    <location>
        <begin position="351"/>
        <end position="367"/>
    </location>
</feature>
<feature type="compositionally biased region" description="Polar residues" evidence="3">
    <location>
        <begin position="508"/>
        <end position="519"/>
    </location>
</feature>
<dbReference type="AlphaFoldDB" id="A0A8E0VIH5"/>
<dbReference type="InterPro" id="IPR008936">
    <property type="entry name" value="Rho_GTPase_activation_prot"/>
</dbReference>
<comment type="caution">
    <text evidence="5">The sequence shown here is derived from an EMBL/GenBank/DDBJ whole genome shotgun (WGS) entry which is preliminary data.</text>
</comment>
<keyword evidence="1" id="KW-0343">GTPase activation</keyword>
<dbReference type="SMART" id="SM00323">
    <property type="entry name" value="RasGAP"/>
    <property type="match status" value="1"/>
</dbReference>
<feature type="region of interest" description="Disordered" evidence="3">
    <location>
        <begin position="464"/>
        <end position="519"/>
    </location>
</feature>
<feature type="compositionally biased region" description="Polar residues" evidence="3">
    <location>
        <begin position="318"/>
        <end position="335"/>
    </location>
</feature>
<dbReference type="EMBL" id="LUCM01007292">
    <property type="protein sequence ID" value="KAA0190203.1"/>
    <property type="molecule type" value="Genomic_DNA"/>
</dbReference>
<feature type="region of interest" description="Disordered" evidence="3">
    <location>
        <begin position="292"/>
        <end position="368"/>
    </location>
</feature>
<dbReference type="SUPFAM" id="SSF48350">
    <property type="entry name" value="GTPase activation domain, GAP"/>
    <property type="match status" value="1"/>
</dbReference>
<proteinExistence type="predicted"/>
<dbReference type="InterPro" id="IPR039360">
    <property type="entry name" value="Ras_GTPase"/>
</dbReference>
<feature type="region of interest" description="Disordered" evidence="3">
    <location>
        <begin position="637"/>
        <end position="660"/>
    </location>
</feature>
<evidence type="ECO:0000313" key="5">
    <source>
        <dbReference type="EMBL" id="KAA0190203.1"/>
    </source>
</evidence>
<dbReference type="OrthoDB" id="5572587at2759"/>
<dbReference type="InterPro" id="IPR001936">
    <property type="entry name" value="RasGAP_dom"/>
</dbReference>
<accession>A0A8E0VIH5</accession>
<reference evidence="5" key="1">
    <citation type="submission" date="2019-05" db="EMBL/GenBank/DDBJ databases">
        <title>Annotation for the trematode Fasciolopsis buski.</title>
        <authorList>
            <person name="Choi Y.-J."/>
        </authorList>
    </citation>
    <scope>NUCLEOTIDE SEQUENCE</scope>
    <source>
        <strain evidence="5">HT</strain>
        <tissue evidence="5">Whole worm</tissue>
    </source>
</reference>
<keyword evidence="6" id="KW-1185">Reference proteome</keyword>
<feature type="non-terminal residue" evidence="5">
    <location>
        <position position="1"/>
    </location>
</feature>
<sequence>NESMIFRSNSTGSKAVECYIKLVGSEYLEQTLKASIDQLLSTSEDFEIDPSRVSCTESNGTGNQTMVNGQVDKNRKALIRHLTVIWKIIFSSSATLPRELREVFASLSQSVEQTHGSKTAARLISSCLFLRFICPAIHGPVLFGLTTAVPESGRLSRNLTLVAKVLQNLANLALFEEKERHMRSLNTFVESEIPQMRSFLQTISAMPVDDEVVEMTDCHKFIDLGYEFAKLTNLLVAYTENSVLPEEISDLPVILNFINEHTNDAFLSSWTPDVISCRRNASCDSADPLLHNRPRFNSTESVPFPPVVRGQSERDGFSNYSSTMDDSGMGSQSVFVNGHGTHLQNTGAQNRSTGPSSRHGSTSGSISETFYLPEPLEESEENTEDLIVEYQEQLRQLNACIDRVESSEICPRAITSHPHVMRVNGYGTPTKRVADLKEPKRMSIQPVSRDINNSHLPHYTAAATRINGTEEFNGVSDYESGDLTERSDEPSYGESTHAQGRPGDSETNKQSVLSESPSLDQLAERLHELRLLLKHERQELEHVVATKTQAIQQQEQSIEQLASELDQLRRAPLTQPSSRGRHSNGRNWPSGTVSPSSSCSLSSECHVPNQSDFACPASDAYSGSLLDTGPFSSDSVRNHPSAFGVPPTVDHGSSGKHGPQHFRAKAWSERTEATVIPSKKGKIADPVSRFGPNLLDLTRASEGTGIPLGDLIVSKQSLPVRRRFSESKL</sequence>
<dbReference type="Pfam" id="PF00616">
    <property type="entry name" value="RasGAP"/>
    <property type="match status" value="1"/>
</dbReference>
<feature type="coiled-coil region" evidence="2">
    <location>
        <begin position="376"/>
        <end position="407"/>
    </location>
</feature>
<gene>
    <name evidence="5" type="ORF">FBUS_11852</name>
</gene>
<protein>
    <submittedName>
        <fullName evidence="5">Putative Ras GTPase-activating protein</fullName>
    </submittedName>
</protein>
<dbReference type="Proteomes" id="UP000728185">
    <property type="component" value="Unassembled WGS sequence"/>
</dbReference>
<dbReference type="PANTHER" id="PTHR10194">
    <property type="entry name" value="RAS GTPASE-ACTIVATING PROTEINS"/>
    <property type="match status" value="1"/>
</dbReference>
<name>A0A8E0VIH5_9TREM</name>